<proteinExistence type="predicted"/>
<protein>
    <submittedName>
        <fullName evidence="1">Uncharacterized protein</fullName>
    </submittedName>
</protein>
<sequence length="70" mass="7969">MNQLQRKRPLPAIGLLMHQFKSPMSLLLLAQFRIRLHIHKLWCIDLALPDGLVYGIGSASINHCADYLNC</sequence>
<dbReference type="AlphaFoldDB" id="A0A0E3ZZT5"/>
<name>A0A0E3ZZT5_9BACT</name>
<keyword evidence="2" id="KW-1185">Reference proteome</keyword>
<dbReference type="PATRIC" id="fig|1379870.5.peg.5970"/>
<gene>
    <name evidence="1" type="ORF">SD10_27710</name>
</gene>
<organism evidence="1 2">
    <name type="scientific">Spirosoma radiotolerans</name>
    <dbReference type="NCBI Taxonomy" id="1379870"/>
    <lineage>
        <taxon>Bacteria</taxon>
        <taxon>Pseudomonadati</taxon>
        <taxon>Bacteroidota</taxon>
        <taxon>Cytophagia</taxon>
        <taxon>Cytophagales</taxon>
        <taxon>Cytophagaceae</taxon>
        <taxon>Spirosoma</taxon>
    </lineage>
</organism>
<dbReference type="HOGENOM" id="CLU_2755856_0_0_10"/>
<dbReference type="KEGG" id="srd:SD10_27710"/>
<dbReference type="EMBL" id="CP010429">
    <property type="protein sequence ID" value="AKD58123.1"/>
    <property type="molecule type" value="Genomic_DNA"/>
</dbReference>
<dbReference type="RefSeq" id="WP_046578598.1">
    <property type="nucleotide sequence ID" value="NZ_CP010429.1"/>
</dbReference>
<evidence type="ECO:0000313" key="1">
    <source>
        <dbReference type="EMBL" id="AKD58123.1"/>
    </source>
</evidence>
<dbReference type="Proteomes" id="UP000033054">
    <property type="component" value="Chromosome"/>
</dbReference>
<reference evidence="1 2" key="1">
    <citation type="journal article" date="2014" name="Curr. Microbiol.">
        <title>Spirosoma radiotolerans sp. nov., a gamma-radiation-resistant bacterium isolated from gamma ray-irradiated soil.</title>
        <authorList>
            <person name="Lee J.J."/>
            <person name="Srinivasan S."/>
            <person name="Lim S."/>
            <person name="Joe M."/>
            <person name="Im S."/>
            <person name="Bae S.I."/>
            <person name="Park K.R."/>
            <person name="Han J.H."/>
            <person name="Park S.H."/>
            <person name="Joo B.M."/>
            <person name="Park S.J."/>
            <person name="Kim M.K."/>
        </authorList>
    </citation>
    <scope>NUCLEOTIDE SEQUENCE [LARGE SCALE GENOMIC DNA]</scope>
    <source>
        <strain evidence="1 2">DG5A</strain>
    </source>
</reference>
<accession>A0A0E3ZZT5</accession>
<evidence type="ECO:0000313" key="2">
    <source>
        <dbReference type="Proteomes" id="UP000033054"/>
    </source>
</evidence>